<keyword evidence="1" id="KW-0645">Protease</keyword>
<evidence type="ECO:0000313" key="7">
    <source>
        <dbReference type="EMBL" id="UUL83658.1"/>
    </source>
</evidence>
<evidence type="ECO:0000256" key="5">
    <source>
        <dbReference type="ARBA" id="ARBA00023049"/>
    </source>
</evidence>
<evidence type="ECO:0000256" key="4">
    <source>
        <dbReference type="ARBA" id="ARBA00022833"/>
    </source>
</evidence>
<dbReference type="PROSITE" id="PS50249">
    <property type="entry name" value="MPN"/>
    <property type="match status" value="1"/>
</dbReference>
<organism evidence="7 8">
    <name type="scientific">Sphingomonas qomolangmaensis</name>
    <dbReference type="NCBI Taxonomy" id="2918765"/>
    <lineage>
        <taxon>Bacteria</taxon>
        <taxon>Pseudomonadati</taxon>
        <taxon>Pseudomonadota</taxon>
        <taxon>Alphaproteobacteria</taxon>
        <taxon>Sphingomonadales</taxon>
        <taxon>Sphingomonadaceae</taxon>
        <taxon>Sphingomonas</taxon>
    </lineage>
</organism>
<dbReference type="SUPFAM" id="SSF102712">
    <property type="entry name" value="JAB1/MPN domain"/>
    <property type="match status" value="1"/>
</dbReference>
<keyword evidence="2" id="KW-0479">Metal-binding</keyword>
<dbReference type="EMBL" id="CP101740">
    <property type="protein sequence ID" value="UUL83658.1"/>
    <property type="molecule type" value="Genomic_DNA"/>
</dbReference>
<accession>A0ABY5LDB3</accession>
<dbReference type="InterPro" id="IPR051929">
    <property type="entry name" value="VirAsm_ModProt"/>
</dbReference>
<sequence length="142" mass="14854">MQRIDIASSALSFIGAAATRDPSVEACGLLLGMGAIARATEARNVAAEPARTFEIDPAALFAALRAERAGGERVIGYWHSHPSGDANPSATDAAMATPDGRIWLIAAKTEVSAWQAVARGTVHGRFDAVELVAIDDQRLLAT</sequence>
<dbReference type="InterPro" id="IPR037518">
    <property type="entry name" value="MPN"/>
</dbReference>
<name>A0ABY5LDB3_9SPHN</name>
<evidence type="ECO:0000256" key="1">
    <source>
        <dbReference type="ARBA" id="ARBA00022670"/>
    </source>
</evidence>
<protein>
    <submittedName>
        <fullName evidence="7">M67 family metallopeptidase</fullName>
    </submittedName>
</protein>
<evidence type="ECO:0000259" key="6">
    <source>
        <dbReference type="PROSITE" id="PS50249"/>
    </source>
</evidence>
<dbReference type="CDD" id="cd08070">
    <property type="entry name" value="MPN_like"/>
    <property type="match status" value="1"/>
</dbReference>
<evidence type="ECO:0000256" key="3">
    <source>
        <dbReference type="ARBA" id="ARBA00022801"/>
    </source>
</evidence>
<keyword evidence="8" id="KW-1185">Reference proteome</keyword>
<reference evidence="7" key="1">
    <citation type="submission" date="2022-07" db="EMBL/GenBank/DDBJ databases">
        <title>Sphingomonas sp. nov., a novel bacterium isolated from the north slope of the Mount Everest.</title>
        <authorList>
            <person name="Cui X."/>
            <person name="Liu Y."/>
        </authorList>
    </citation>
    <scope>NUCLEOTIDE SEQUENCE</scope>
    <source>
        <strain evidence="7">S5-59</strain>
    </source>
</reference>
<evidence type="ECO:0000256" key="2">
    <source>
        <dbReference type="ARBA" id="ARBA00022723"/>
    </source>
</evidence>
<keyword evidence="4" id="KW-0862">Zinc</keyword>
<dbReference type="InterPro" id="IPR000555">
    <property type="entry name" value="JAMM/MPN+_dom"/>
</dbReference>
<keyword evidence="5" id="KW-0482">Metalloprotease</keyword>
<dbReference type="Pfam" id="PF14464">
    <property type="entry name" value="Prok-JAB"/>
    <property type="match status" value="1"/>
</dbReference>
<dbReference type="PANTHER" id="PTHR34858:SF1">
    <property type="entry name" value="CYSO-CYSTEINE PEPTIDASE"/>
    <property type="match status" value="1"/>
</dbReference>
<gene>
    <name evidence="7" type="ORF">NMP03_05440</name>
</gene>
<dbReference type="InterPro" id="IPR028090">
    <property type="entry name" value="JAB_dom_prok"/>
</dbReference>
<feature type="domain" description="MPN" evidence="6">
    <location>
        <begin position="4"/>
        <end position="132"/>
    </location>
</feature>
<dbReference type="Gene3D" id="3.40.140.10">
    <property type="entry name" value="Cytidine Deaminase, domain 2"/>
    <property type="match status" value="1"/>
</dbReference>
<dbReference type="Proteomes" id="UP001058533">
    <property type="component" value="Chromosome"/>
</dbReference>
<dbReference type="PANTHER" id="PTHR34858">
    <property type="entry name" value="CYSO-CYSTEINE PEPTIDASE"/>
    <property type="match status" value="1"/>
</dbReference>
<dbReference type="RefSeq" id="WP_256507495.1">
    <property type="nucleotide sequence ID" value="NZ_CP101740.1"/>
</dbReference>
<dbReference type="SMART" id="SM00232">
    <property type="entry name" value="JAB_MPN"/>
    <property type="match status" value="1"/>
</dbReference>
<evidence type="ECO:0000313" key="8">
    <source>
        <dbReference type="Proteomes" id="UP001058533"/>
    </source>
</evidence>
<keyword evidence="3" id="KW-0378">Hydrolase</keyword>
<proteinExistence type="predicted"/>